<protein>
    <submittedName>
        <fullName evidence="1">Uncharacterized protein</fullName>
    </submittedName>
</protein>
<proteinExistence type="predicted"/>
<dbReference type="Proteomes" id="UP001163731">
    <property type="component" value="Unassembled WGS sequence"/>
</dbReference>
<sequence>MKTNSLVMALSIFIISCSNLKNENENMETEQWQTFEISSDIQRNVNLKKMLFEKEFSILFDSNTLQTKTNNIIFLADEKIDLKDTLDIPNNSFAKNRICSAHYLKSDTLKINVVNSDG</sequence>
<dbReference type="EMBL" id="JAPDHW010000002">
    <property type="protein sequence ID" value="MCW3167811.1"/>
    <property type="molecule type" value="Genomic_DNA"/>
</dbReference>
<organism evidence="1 2">
    <name type="scientific">Chryseobacterium kimseyorum</name>
    <dbReference type="NCBI Taxonomy" id="2984028"/>
    <lineage>
        <taxon>Bacteria</taxon>
        <taxon>Pseudomonadati</taxon>
        <taxon>Bacteroidota</taxon>
        <taxon>Flavobacteriia</taxon>
        <taxon>Flavobacteriales</taxon>
        <taxon>Weeksellaceae</taxon>
        <taxon>Chryseobacterium group</taxon>
        <taxon>Chryseobacterium</taxon>
    </lineage>
</organism>
<name>A0ABT3HVJ4_9FLAO</name>
<comment type="caution">
    <text evidence="1">The sequence shown here is derived from an EMBL/GenBank/DDBJ whole genome shotgun (WGS) entry which is preliminary data.</text>
</comment>
<dbReference type="RefSeq" id="WP_264749049.1">
    <property type="nucleotide sequence ID" value="NZ_JAPDHW010000002.1"/>
</dbReference>
<dbReference type="PROSITE" id="PS51257">
    <property type="entry name" value="PROKAR_LIPOPROTEIN"/>
    <property type="match status" value="1"/>
</dbReference>
<gene>
    <name evidence="1" type="ORF">OMO38_04640</name>
</gene>
<keyword evidence="2" id="KW-1185">Reference proteome</keyword>
<reference evidence="1" key="1">
    <citation type="submission" date="2022-10" db="EMBL/GenBank/DDBJ databases">
        <title>Chryseobacterium babae sp. nov. isolated from the gut of the beetle Oryctes rhinoceros, and Chryseobacterium kimseyorum sp. nov., isolated from a stick insect rearing cage.</title>
        <authorList>
            <person name="Shelomi M."/>
            <person name="Han C.-J."/>
            <person name="Chen W.-M."/>
            <person name="Chen H.-K."/>
            <person name="Liaw S.-J."/>
            <person name="Muhle E."/>
            <person name="Clermont D."/>
        </authorList>
    </citation>
    <scope>NUCLEOTIDE SEQUENCE</scope>
    <source>
        <strain evidence="1">09-1422</strain>
    </source>
</reference>
<evidence type="ECO:0000313" key="1">
    <source>
        <dbReference type="EMBL" id="MCW3167811.1"/>
    </source>
</evidence>
<accession>A0ABT3HVJ4</accession>
<evidence type="ECO:0000313" key="2">
    <source>
        <dbReference type="Proteomes" id="UP001163731"/>
    </source>
</evidence>